<gene>
    <name evidence="2" type="ORF">GWK47_011007</name>
</gene>
<keyword evidence="3" id="KW-1185">Reference proteome</keyword>
<evidence type="ECO:0000313" key="3">
    <source>
        <dbReference type="Proteomes" id="UP000770661"/>
    </source>
</evidence>
<reference evidence="2" key="1">
    <citation type="submission" date="2020-07" db="EMBL/GenBank/DDBJ databases">
        <title>The High-quality genome of the commercially important snow crab, Chionoecetes opilio.</title>
        <authorList>
            <person name="Jeong J.-H."/>
            <person name="Ryu S."/>
        </authorList>
    </citation>
    <scope>NUCLEOTIDE SEQUENCE</scope>
    <source>
        <strain evidence="2">MADBK_172401_WGS</strain>
        <tissue evidence="2">Digestive gland</tissue>
    </source>
</reference>
<evidence type="ECO:0000313" key="2">
    <source>
        <dbReference type="EMBL" id="KAG0715843.1"/>
    </source>
</evidence>
<accession>A0A8J4XXQ7</accession>
<dbReference type="Proteomes" id="UP000770661">
    <property type="component" value="Unassembled WGS sequence"/>
</dbReference>
<dbReference type="AlphaFoldDB" id="A0A8J4XXQ7"/>
<comment type="caution">
    <text evidence="2">The sequence shown here is derived from an EMBL/GenBank/DDBJ whole genome shotgun (WGS) entry which is preliminary data.</text>
</comment>
<feature type="region of interest" description="Disordered" evidence="1">
    <location>
        <begin position="148"/>
        <end position="173"/>
    </location>
</feature>
<protein>
    <submittedName>
        <fullName evidence="2">Uncharacterized protein</fullName>
    </submittedName>
</protein>
<feature type="compositionally biased region" description="Polar residues" evidence="1">
    <location>
        <begin position="164"/>
        <end position="173"/>
    </location>
</feature>
<name>A0A8J4XXQ7_CHIOP</name>
<dbReference type="EMBL" id="JACEEZ010019296">
    <property type="protein sequence ID" value="KAG0715843.1"/>
    <property type="molecule type" value="Genomic_DNA"/>
</dbReference>
<organism evidence="2 3">
    <name type="scientific">Chionoecetes opilio</name>
    <name type="common">Atlantic snow crab</name>
    <name type="synonym">Cancer opilio</name>
    <dbReference type="NCBI Taxonomy" id="41210"/>
    <lineage>
        <taxon>Eukaryota</taxon>
        <taxon>Metazoa</taxon>
        <taxon>Ecdysozoa</taxon>
        <taxon>Arthropoda</taxon>
        <taxon>Crustacea</taxon>
        <taxon>Multicrustacea</taxon>
        <taxon>Malacostraca</taxon>
        <taxon>Eumalacostraca</taxon>
        <taxon>Eucarida</taxon>
        <taxon>Decapoda</taxon>
        <taxon>Pleocyemata</taxon>
        <taxon>Brachyura</taxon>
        <taxon>Eubrachyura</taxon>
        <taxon>Majoidea</taxon>
        <taxon>Majidae</taxon>
        <taxon>Chionoecetes</taxon>
    </lineage>
</organism>
<evidence type="ECO:0000256" key="1">
    <source>
        <dbReference type="SAM" id="MobiDB-lite"/>
    </source>
</evidence>
<sequence>MDKNPRMLSTNFGAHGKCPLNLEKLQEITANVPAIYPTTEVNKLGYGCLGDFWRGGSSQLPPLWDSLSCSTTEKTPGGIWRRSSAEPPICCEPNRLRLETDEDGKLCQRMRGPQHQMLLALLSQVCGSCELPKMPLLSNGLKCTDSAGLQTPKTQGAFEEEPVAQQSDPSRRR</sequence>
<proteinExistence type="predicted"/>